<feature type="transmembrane region" description="Helical" evidence="1">
    <location>
        <begin position="42"/>
        <end position="62"/>
    </location>
</feature>
<proteinExistence type="predicted"/>
<keyword evidence="1" id="KW-0472">Membrane</keyword>
<sequence>MHLLDVRQARVLHLAAAVGTGCLLTLMLLLNSELARHGGALFASWTAHGTGALVAIALLLLLATRSGAPGQSFRYSAAPAPWWAYLGGMTGAVNVMLSSTAVNIGLALTGTQAVALSTQMLFSLAADRWGLLGLPRQRLAWRDLWPVLLIVTGSAIIIFAGRDP</sequence>
<gene>
    <name evidence="2" type="ORF">VE25_08880</name>
</gene>
<name>A0A0F5FTR0_9HYPH</name>
<evidence type="ECO:0000256" key="1">
    <source>
        <dbReference type="SAM" id="Phobius"/>
    </source>
</evidence>
<dbReference type="PATRIC" id="fig|443610.3.peg.4354"/>
<feature type="transmembrane region" description="Helical" evidence="1">
    <location>
        <begin position="82"/>
        <end position="107"/>
    </location>
</feature>
<dbReference type="PANTHER" id="PTHR34821">
    <property type="entry name" value="INNER MEMBRANE PROTEIN YDCZ"/>
    <property type="match status" value="1"/>
</dbReference>
<dbReference type="PANTHER" id="PTHR34821:SF2">
    <property type="entry name" value="INNER MEMBRANE PROTEIN YDCZ"/>
    <property type="match status" value="1"/>
</dbReference>
<keyword evidence="1" id="KW-0812">Transmembrane</keyword>
<dbReference type="AlphaFoldDB" id="A0A0F5FTR0"/>
<dbReference type="Pfam" id="PF04657">
    <property type="entry name" value="DMT_YdcZ"/>
    <property type="match status" value="1"/>
</dbReference>
<feature type="transmembrane region" description="Helical" evidence="1">
    <location>
        <begin position="144"/>
        <end position="161"/>
    </location>
</feature>
<dbReference type="GO" id="GO:0005886">
    <property type="term" value="C:plasma membrane"/>
    <property type="evidence" value="ECO:0007669"/>
    <property type="project" value="TreeGrafter"/>
</dbReference>
<keyword evidence="1" id="KW-1133">Transmembrane helix</keyword>
<dbReference type="STRING" id="443610.VE25_08880"/>
<comment type="caution">
    <text evidence="2">The sequence shown here is derived from an EMBL/GenBank/DDBJ whole genome shotgun (WGS) entry which is preliminary data.</text>
</comment>
<dbReference type="RefSeq" id="WP_046108301.1">
    <property type="nucleotide sequence ID" value="NZ_JZEX01000088.1"/>
</dbReference>
<dbReference type="OrthoDB" id="4244824at2"/>
<organism evidence="2 3">
    <name type="scientific">Devosia geojensis</name>
    <dbReference type="NCBI Taxonomy" id="443610"/>
    <lineage>
        <taxon>Bacteria</taxon>
        <taxon>Pseudomonadati</taxon>
        <taxon>Pseudomonadota</taxon>
        <taxon>Alphaproteobacteria</taxon>
        <taxon>Hyphomicrobiales</taxon>
        <taxon>Devosiaceae</taxon>
        <taxon>Devosia</taxon>
    </lineage>
</organism>
<dbReference type="EMBL" id="JZEX01000088">
    <property type="protein sequence ID" value="KKB12208.1"/>
    <property type="molecule type" value="Genomic_DNA"/>
</dbReference>
<evidence type="ECO:0000313" key="3">
    <source>
        <dbReference type="Proteomes" id="UP000033632"/>
    </source>
</evidence>
<dbReference type="Proteomes" id="UP000033632">
    <property type="component" value="Unassembled WGS sequence"/>
</dbReference>
<dbReference type="InterPro" id="IPR006750">
    <property type="entry name" value="YdcZ"/>
</dbReference>
<keyword evidence="3" id="KW-1185">Reference proteome</keyword>
<reference evidence="2 3" key="1">
    <citation type="submission" date="2015-03" db="EMBL/GenBank/DDBJ databases">
        <authorList>
            <person name="Hassan Y.I."/>
            <person name="Lepp D."/>
            <person name="Li X.-Z."/>
            <person name="Zhou T."/>
        </authorList>
    </citation>
    <scope>NUCLEOTIDE SEQUENCE [LARGE SCALE GENOMIC DNA]</scope>
    <source>
        <strain evidence="2 3">BD-c194</strain>
    </source>
</reference>
<protein>
    <recommendedName>
        <fullName evidence="4">EamA domain-containing protein</fullName>
    </recommendedName>
</protein>
<feature type="transmembrane region" description="Helical" evidence="1">
    <location>
        <begin position="12"/>
        <end position="30"/>
    </location>
</feature>
<evidence type="ECO:0000313" key="2">
    <source>
        <dbReference type="EMBL" id="KKB12208.1"/>
    </source>
</evidence>
<accession>A0A0F5FTR0</accession>
<dbReference type="PROSITE" id="PS51257">
    <property type="entry name" value="PROKAR_LIPOPROTEIN"/>
    <property type="match status" value="1"/>
</dbReference>
<evidence type="ECO:0008006" key="4">
    <source>
        <dbReference type="Google" id="ProtNLM"/>
    </source>
</evidence>